<sequence>MSYTLSHSLYILYTPRSRCRSPIGATSILTKEVVPFLPGVETGRPPQHLNLGWASLGWCLNLSDPGTHPNPLPRPQFPMTPILIWRGGHVQKRCLHGPN</sequence>
<dbReference type="Proteomes" id="UP001345963">
    <property type="component" value="Unassembled WGS sequence"/>
</dbReference>
<proteinExistence type="predicted"/>
<gene>
    <name evidence="1" type="ORF">ATANTOWER_008704</name>
</gene>
<accession>A0ABU7B6U3</accession>
<dbReference type="EMBL" id="JAHUTI010041384">
    <property type="protein sequence ID" value="MED6245825.1"/>
    <property type="molecule type" value="Genomic_DNA"/>
</dbReference>
<name>A0ABU7B6U3_9TELE</name>
<evidence type="ECO:0000313" key="2">
    <source>
        <dbReference type="Proteomes" id="UP001345963"/>
    </source>
</evidence>
<organism evidence="1 2">
    <name type="scientific">Ataeniobius toweri</name>
    <dbReference type="NCBI Taxonomy" id="208326"/>
    <lineage>
        <taxon>Eukaryota</taxon>
        <taxon>Metazoa</taxon>
        <taxon>Chordata</taxon>
        <taxon>Craniata</taxon>
        <taxon>Vertebrata</taxon>
        <taxon>Euteleostomi</taxon>
        <taxon>Actinopterygii</taxon>
        <taxon>Neopterygii</taxon>
        <taxon>Teleostei</taxon>
        <taxon>Neoteleostei</taxon>
        <taxon>Acanthomorphata</taxon>
        <taxon>Ovalentaria</taxon>
        <taxon>Atherinomorphae</taxon>
        <taxon>Cyprinodontiformes</taxon>
        <taxon>Goodeidae</taxon>
        <taxon>Ataeniobius</taxon>
    </lineage>
</organism>
<evidence type="ECO:0000313" key="1">
    <source>
        <dbReference type="EMBL" id="MED6245825.1"/>
    </source>
</evidence>
<keyword evidence="2" id="KW-1185">Reference proteome</keyword>
<reference evidence="1 2" key="1">
    <citation type="submission" date="2021-07" db="EMBL/GenBank/DDBJ databases">
        <authorList>
            <person name="Palmer J.M."/>
        </authorList>
    </citation>
    <scope>NUCLEOTIDE SEQUENCE [LARGE SCALE GENOMIC DNA]</scope>
    <source>
        <strain evidence="1 2">AT_MEX2019</strain>
        <tissue evidence="1">Muscle</tissue>
    </source>
</reference>
<protein>
    <submittedName>
        <fullName evidence="1">Uncharacterized protein</fullName>
    </submittedName>
</protein>
<comment type="caution">
    <text evidence="1">The sequence shown here is derived from an EMBL/GenBank/DDBJ whole genome shotgun (WGS) entry which is preliminary data.</text>
</comment>